<reference evidence="1" key="1">
    <citation type="submission" date="2018-04" db="EMBL/GenBank/DDBJ databases">
        <title>Whole genome sequencing of Hypsizygus marmoreus.</title>
        <authorList>
            <person name="Choi I.-G."/>
            <person name="Min B."/>
            <person name="Kim J.-G."/>
            <person name="Kim S."/>
            <person name="Oh Y.-L."/>
            <person name="Kong W.-S."/>
            <person name="Park H."/>
            <person name="Jeong J."/>
            <person name="Song E.-S."/>
        </authorList>
    </citation>
    <scope>NUCLEOTIDE SEQUENCE [LARGE SCALE GENOMIC DNA]</scope>
    <source>
        <strain evidence="1">51987-8</strain>
    </source>
</reference>
<organism evidence="1 2">
    <name type="scientific">Hypsizygus marmoreus</name>
    <name type="common">White beech mushroom</name>
    <name type="synonym">Agaricus marmoreus</name>
    <dbReference type="NCBI Taxonomy" id="39966"/>
    <lineage>
        <taxon>Eukaryota</taxon>
        <taxon>Fungi</taxon>
        <taxon>Dikarya</taxon>
        <taxon>Basidiomycota</taxon>
        <taxon>Agaricomycotina</taxon>
        <taxon>Agaricomycetes</taxon>
        <taxon>Agaricomycetidae</taxon>
        <taxon>Agaricales</taxon>
        <taxon>Tricholomatineae</taxon>
        <taxon>Lyophyllaceae</taxon>
        <taxon>Hypsizygus</taxon>
    </lineage>
</organism>
<comment type="caution">
    <text evidence="1">The sequence shown here is derived from an EMBL/GenBank/DDBJ whole genome shotgun (WGS) entry which is preliminary data.</text>
</comment>
<name>A0A369J9D0_HYPMA</name>
<dbReference type="Proteomes" id="UP000076154">
    <property type="component" value="Unassembled WGS sequence"/>
</dbReference>
<proteinExistence type="predicted"/>
<dbReference type="OrthoDB" id="3543113at2759"/>
<dbReference type="SUPFAM" id="SSF52047">
    <property type="entry name" value="RNI-like"/>
    <property type="match status" value="1"/>
</dbReference>
<evidence type="ECO:0000313" key="1">
    <source>
        <dbReference type="EMBL" id="RDB17227.1"/>
    </source>
</evidence>
<dbReference type="AlphaFoldDB" id="A0A369J9D0"/>
<evidence type="ECO:0008006" key="3">
    <source>
        <dbReference type="Google" id="ProtNLM"/>
    </source>
</evidence>
<protein>
    <recommendedName>
        <fullName evidence="3">F-box domain-containing protein</fullName>
    </recommendedName>
</protein>
<accession>A0A369J9D0</accession>
<dbReference type="EMBL" id="LUEZ02000113">
    <property type="protein sequence ID" value="RDB17227.1"/>
    <property type="molecule type" value="Genomic_DNA"/>
</dbReference>
<evidence type="ECO:0000313" key="2">
    <source>
        <dbReference type="Proteomes" id="UP000076154"/>
    </source>
</evidence>
<gene>
    <name evidence="1" type="ORF">Hypma_001747</name>
</gene>
<dbReference type="InterPro" id="IPR032675">
    <property type="entry name" value="LRR_dom_sf"/>
</dbReference>
<keyword evidence="2" id="KW-1185">Reference proteome</keyword>
<sequence>MDPHAPTSAFDSSRFLIPDIIGLICEAANENPSRKILLSTLARTSRAFYDVAFVLLWSEIDNVAPLIKCLPADAWEVRGNRDPWALSQLMPSLCHSPMLVITYPDGKHLTRPILPPDLPRMHFHARLVKRFVFCAYPHPRVHPDALDGISRALHDANVRVLLPNINELSWSHNNMSDAEFKYLPLFLGPNIQKLSTSLTVLNTSNATLRAGIIHKLNLPELYPLLRELHVKPSPEYTSATIHHAASVSALSHVVQRWSHLHTLSIPNLTPEAFAHVACLPQLRLLVLTHIGTASPIKFAGHLLMSSLSKSVRLFPALREFFVKCEHVNIGAAVLGAVLHAPKLVGLQLEVEARATTEHANNLLQVISTAHTPWHESLELLILSPASWKAQSATTPTVDLLTIHAVRPLFIFANLSVVILSLADGFDLVDEELYEIGKAWPRLVVLDLHETMRRITLKGVMMLGQCCPSLNKLSIEFDGSADALAAARLLGEGAMNDNLVTLEAGKSPIGDVDEMADVLAKAFPNLAWINSATVQWLKVELKVKGWSLP</sequence>
<dbReference type="InParanoid" id="A0A369J9D0"/>
<dbReference type="Gene3D" id="3.80.10.10">
    <property type="entry name" value="Ribonuclease Inhibitor"/>
    <property type="match status" value="2"/>
</dbReference>